<reference evidence="2" key="1">
    <citation type="journal article" date="2021" name="Proc. Natl. Acad. Sci. U.S.A.">
        <title>Global biogeography of chemosynthetic symbionts reveals both localized and globally distributed symbiont groups. .</title>
        <authorList>
            <person name="Osvatic J.T."/>
            <person name="Wilkins L.G.E."/>
            <person name="Leibrecht L."/>
            <person name="Leray M."/>
            <person name="Zauner S."/>
            <person name="Polzin J."/>
            <person name="Camacho Y."/>
            <person name="Gros O."/>
            <person name="van Gils J.A."/>
            <person name="Eisen J.A."/>
            <person name="Petersen J.M."/>
            <person name="Yuen B."/>
        </authorList>
    </citation>
    <scope>NUCLEOTIDE SEQUENCE</scope>
    <source>
        <strain evidence="2">MAGclacostrist064TRANS</strain>
    </source>
</reference>
<protein>
    <submittedName>
        <fullName evidence="2">Uncharacterized protein</fullName>
    </submittedName>
</protein>
<sequence>MSSRFNEIRKQIDSRSIRANARALPWPYNGMVNDVLGAIQTGGNYLAAMGLSSYTEMCGRQIFYDGDNNKEDWECFNKYLKYMGADEVLNKSIRFEGNKTHVKDAVRNGLVHRYFMKIENGMVVLNSNNEEALQTGFIVTGDDSITLAVIPYFKLFYKSLINANEAGILKWAE</sequence>
<organism evidence="2 3">
    <name type="scientific">Candidatus Thiodiazotropha taylori</name>
    <dbReference type="NCBI Taxonomy" id="2792791"/>
    <lineage>
        <taxon>Bacteria</taxon>
        <taxon>Pseudomonadati</taxon>
        <taxon>Pseudomonadota</taxon>
        <taxon>Gammaproteobacteria</taxon>
        <taxon>Chromatiales</taxon>
        <taxon>Sedimenticolaceae</taxon>
        <taxon>Candidatus Thiodiazotropha</taxon>
    </lineage>
</organism>
<dbReference type="Proteomes" id="UP000886667">
    <property type="component" value="Unassembled WGS sequence"/>
</dbReference>
<dbReference type="EMBL" id="JAEPCM010000081">
    <property type="protein sequence ID" value="MCG7945327.1"/>
    <property type="molecule type" value="Genomic_DNA"/>
</dbReference>
<evidence type="ECO:0000313" key="2">
    <source>
        <dbReference type="EMBL" id="MCG7945336.1"/>
    </source>
</evidence>
<dbReference type="AlphaFoldDB" id="A0A9E4N261"/>
<gene>
    <name evidence="1" type="ORF">JAZ07_03160</name>
    <name evidence="2" type="ORF">JAZ07_03205</name>
</gene>
<evidence type="ECO:0000313" key="1">
    <source>
        <dbReference type="EMBL" id="MCG7945327.1"/>
    </source>
</evidence>
<comment type="caution">
    <text evidence="2">The sequence shown here is derived from an EMBL/GenBank/DDBJ whole genome shotgun (WGS) entry which is preliminary data.</text>
</comment>
<dbReference type="EMBL" id="JAEPCM010000081">
    <property type="protein sequence ID" value="MCG7945336.1"/>
    <property type="molecule type" value="Genomic_DNA"/>
</dbReference>
<evidence type="ECO:0000313" key="3">
    <source>
        <dbReference type="Proteomes" id="UP000886667"/>
    </source>
</evidence>
<proteinExistence type="predicted"/>
<name>A0A9E4N261_9GAMM</name>
<accession>A0A9E4N261</accession>